<accession>A0A6J6SKH1</accession>
<keyword evidence="2" id="KW-0472">Membrane</keyword>
<feature type="transmembrane region" description="Helical" evidence="2">
    <location>
        <begin position="428"/>
        <end position="451"/>
    </location>
</feature>
<feature type="transmembrane region" description="Helical" evidence="2">
    <location>
        <begin position="399"/>
        <end position="416"/>
    </location>
</feature>
<feature type="transmembrane region" description="Helical" evidence="2">
    <location>
        <begin position="457"/>
        <end position="479"/>
    </location>
</feature>
<keyword evidence="2" id="KW-1133">Transmembrane helix</keyword>
<dbReference type="AlphaFoldDB" id="A0A6J6SKH1"/>
<sequence>MTTSSRPLRQRAKSWLSASLTALTSSSSSSAPPREGDHARPAPERGSDSDGFARRQRRFIRDLLEDPDWVIRRVETVTILSTSLRERRVSVDIDVTEVSRRARECGLDVEQPVCVPVSLLPKGLIFDFDARGNGGEPVSLANRAVDSEVAALLVVESAVHADPSLDEPPTSIGEILFMVTHSFPDEDLIKGLGGADGTRVLENLSDYFGIPVDASDQSWWLQAWQQPQFSRDLRHFADHFVSLVLLDLQGSSQILKLRRLEQGSDSSRVLAGDQVDPSDFSLAAYDVGRAASDHLRVVAPPGTFFTDAWLVRLTPGVLTYSERTALDRLAFYTHGVEPGAHFVYAKLWPQRGGFMRPAKYLSGYGAAVLILGALAEWWSSERWDHTRGFLWQLSGVSDAAATLALTLPTILVAYIVRDGEHDVRSRLLARWRALALLSLVPLWCATITLLIDRENLLYWTLGVEWVALGLIALIIHAAIQIQDFRLRRAYRSLERASPRTRDTSVTTSAPRLLPSTD</sequence>
<name>A0A6J6SKH1_9ZZZZ</name>
<evidence type="ECO:0000313" key="3">
    <source>
        <dbReference type="EMBL" id="CAB4735097.1"/>
    </source>
</evidence>
<gene>
    <name evidence="3" type="ORF">UFOPK2761_00820</name>
</gene>
<organism evidence="3">
    <name type="scientific">freshwater metagenome</name>
    <dbReference type="NCBI Taxonomy" id="449393"/>
    <lineage>
        <taxon>unclassified sequences</taxon>
        <taxon>metagenomes</taxon>
        <taxon>ecological metagenomes</taxon>
    </lineage>
</organism>
<dbReference type="EMBL" id="CAEZYQ010000005">
    <property type="protein sequence ID" value="CAB4735097.1"/>
    <property type="molecule type" value="Genomic_DNA"/>
</dbReference>
<proteinExistence type="predicted"/>
<feature type="compositionally biased region" description="Low complexity" evidence="1">
    <location>
        <begin position="20"/>
        <end position="31"/>
    </location>
</feature>
<feature type="compositionally biased region" description="Basic and acidic residues" evidence="1">
    <location>
        <begin position="34"/>
        <end position="51"/>
    </location>
</feature>
<feature type="region of interest" description="Disordered" evidence="1">
    <location>
        <begin position="20"/>
        <end position="51"/>
    </location>
</feature>
<keyword evidence="2" id="KW-0812">Transmembrane</keyword>
<protein>
    <submittedName>
        <fullName evidence="3">Unannotated protein</fullName>
    </submittedName>
</protein>
<feature type="transmembrane region" description="Helical" evidence="2">
    <location>
        <begin position="360"/>
        <end position="379"/>
    </location>
</feature>
<evidence type="ECO:0000256" key="1">
    <source>
        <dbReference type="SAM" id="MobiDB-lite"/>
    </source>
</evidence>
<reference evidence="3" key="1">
    <citation type="submission" date="2020-05" db="EMBL/GenBank/DDBJ databases">
        <authorList>
            <person name="Chiriac C."/>
            <person name="Salcher M."/>
            <person name="Ghai R."/>
            <person name="Kavagutti S V."/>
        </authorList>
    </citation>
    <scope>NUCLEOTIDE SEQUENCE</scope>
</reference>
<evidence type="ECO:0000256" key="2">
    <source>
        <dbReference type="SAM" id="Phobius"/>
    </source>
</evidence>